<dbReference type="Pfam" id="PF04245">
    <property type="entry name" value="NA37"/>
    <property type="match status" value="1"/>
</dbReference>
<gene>
    <name evidence="1" type="ORF">NCTC8105_04948</name>
</gene>
<evidence type="ECO:0000313" key="1">
    <source>
        <dbReference type="EMBL" id="STQ82729.1"/>
    </source>
</evidence>
<accession>A0A377PRE4</accession>
<dbReference type="AlphaFoldDB" id="A0A377PRE4"/>
<organism evidence="1 2">
    <name type="scientific">Hafnia alvei</name>
    <dbReference type="NCBI Taxonomy" id="569"/>
    <lineage>
        <taxon>Bacteria</taxon>
        <taxon>Pseudomonadati</taxon>
        <taxon>Pseudomonadota</taxon>
        <taxon>Gammaproteobacteria</taxon>
        <taxon>Enterobacterales</taxon>
        <taxon>Hafniaceae</taxon>
        <taxon>Hafnia</taxon>
    </lineage>
</organism>
<dbReference type="GO" id="GO:0009295">
    <property type="term" value="C:nucleoid"/>
    <property type="evidence" value="ECO:0007669"/>
    <property type="project" value="InterPro"/>
</dbReference>
<dbReference type="EMBL" id="UGHP01000001">
    <property type="protein sequence ID" value="STQ82729.1"/>
    <property type="molecule type" value="Genomic_DNA"/>
</dbReference>
<name>A0A377PRE4_HAFAL</name>
<dbReference type="InterPro" id="IPR007358">
    <property type="entry name" value="Nucleoid_associated_NdpA"/>
</dbReference>
<evidence type="ECO:0000313" key="2">
    <source>
        <dbReference type="Proteomes" id="UP000254821"/>
    </source>
</evidence>
<dbReference type="RefSeq" id="WP_043489780.1">
    <property type="nucleotide sequence ID" value="NZ_CALJTU010000026.1"/>
</dbReference>
<reference evidence="1 2" key="1">
    <citation type="submission" date="2018-06" db="EMBL/GenBank/DDBJ databases">
        <authorList>
            <consortium name="Pathogen Informatics"/>
            <person name="Doyle S."/>
        </authorList>
    </citation>
    <scope>NUCLEOTIDE SEQUENCE [LARGE SCALE GENOMIC DNA]</scope>
    <source>
        <strain evidence="1 2">NCTC8105</strain>
    </source>
</reference>
<proteinExistence type="predicted"/>
<dbReference type="Proteomes" id="UP000254821">
    <property type="component" value="Unassembled WGS sequence"/>
</dbReference>
<protein>
    <submittedName>
        <fullName evidence="1">37-kD nucleoid-associated bacterial protein</fullName>
    </submittedName>
</protein>
<sequence length="363" mass="41218">MKISKLNIDKIIIHQIHQRDEEGSKIEPTRGSSFIKFDDDALQGFKSRVIDALGDGSKAVKMQIKEQGKDYVPYISTTLVDKEGEDYIDETYTIANKLADAQTRRAIPGGIVVIFSGDYSVNKRKFIGIIKADIHSAYEKVIDKNTGQISLKFVEEILLTPSTKLYKTAGFFQSTNSLNNTDLNESWDVMISDYQISKSDGKAAAQYFYQNFLGCGYPETSARTTKNFYEKTSEFLNELDVSEEKKNVLKNALVTYLKHEKSDVISAKDYAERFFDDDVKDLYLEYAHESGIPQTSFTRDNEHIESKLKTRKLNFSKNIKITAPAEVFKSHIVIESTIGELDKDGKPAEWTTILIKDKITLQE</sequence>